<dbReference type="STRING" id="1329250.WOSG25_041630"/>
<name>A0A069CTJ0_WEIOS</name>
<feature type="domain" description="YopX protein" evidence="1">
    <location>
        <begin position="7"/>
        <end position="117"/>
    </location>
</feature>
<dbReference type="Pfam" id="PF09643">
    <property type="entry name" value="YopX"/>
    <property type="match status" value="1"/>
</dbReference>
<dbReference type="Proteomes" id="UP000030643">
    <property type="component" value="Unassembled WGS sequence"/>
</dbReference>
<dbReference type="Gene3D" id="2.30.30.290">
    <property type="entry name" value="YopX-like domains"/>
    <property type="match status" value="1"/>
</dbReference>
<dbReference type="SUPFAM" id="SSF159006">
    <property type="entry name" value="YopX-like"/>
    <property type="match status" value="1"/>
</dbReference>
<dbReference type="eggNOG" id="ENOG5033ART">
    <property type="taxonomic scope" value="Bacteria"/>
</dbReference>
<sequence length="119" mass="13827">MAQREIKFRAWLIKDEIFLDDFMLNSQGMMYVIDYWGKKPYYVDPDDRILEQYTGLKDKNGVEIYEGDIVSASIYGLIEKGVVEYSQFGEWVVGNIRLNQVIANVIGNIHENPELLEAE</sequence>
<dbReference type="InterPro" id="IPR023385">
    <property type="entry name" value="YopX-like_C"/>
</dbReference>
<dbReference type="EMBL" id="DF820487">
    <property type="protein sequence ID" value="GAK30722.1"/>
    <property type="molecule type" value="Genomic_DNA"/>
</dbReference>
<keyword evidence="3" id="KW-1185">Reference proteome</keyword>
<evidence type="ECO:0000313" key="2">
    <source>
        <dbReference type="EMBL" id="GAK30722.1"/>
    </source>
</evidence>
<protein>
    <recommendedName>
        <fullName evidence="1">YopX protein domain-containing protein</fullName>
    </recommendedName>
</protein>
<evidence type="ECO:0000313" key="3">
    <source>
        <dbReference type="Proteomes" id="UP000030643"/>
    </source>
</evidence>
<organism evidence="2 3">
    <name type="scientific">Weissella oryzae (strain DSM 25784 / JCM 18191 / LMG 30913 / SG25)</name>
    <dbReference type="NCBI Taxonomy" id="1329250"/>
    <lineage>
        <taxon>Bacteria</taxon>
        <taxon>Bacillati</taxon>
        <taxon>Bacillota</taxon>
        <taxon>Bacilli</taxon>
        <taxon>Lactobacillales</taxon>
        <taxon>Lactobacillaceae</taxon>
        <taxon>Weissella</taxon>
    </lineage>
</organism>
<reference evidence="3" key="1">
    <citation type="journal article" date="2014" name="Genome Announc.">
        <title>Draft genome sequence of Weissella oryzae SG25T, isolated from fermented rice grains.</title>
        <authorList>
            <person name="Tanizawa Y."/>
            <person name="Fujisawa T."/>
            <person name="Mochizuki T."/>
            <person name="Kaminuma E."/>
            <person name="Suzuki Y."/>
            <person name="Nakamura Y."/>
            <person name="Tohno M."/>
        </authorList>
    </citation>
    <scope>NUCLEOTIDE SEQUENCE [LARGE SCALE GENOMIC DNA]</scope>
    <source>
        <strain evidence="3">DSM 25784 / JCM 18191 / LMG 30913 / SG25</strain>
    </source>
</reference>
<dbReference type="OrthoDB" id="1809393at2"/>
<proteinExistence type="predicted"/>
<gene>
    <name evidence="2" type="ORF">WOSG25_041630</name>
</gene>
<dbReference type="InterPro" id="IPR019096">
    <property type="entry name" value="YopX_protein"/>
</dbReference>
<evidence type="ECO:0000259" key="1">
    <source>
        <dbReference type="Pfam" id="PF09643"/>
    </source>
</evidence>
<accession>A0A069CTJ0</accession>
<dbReference type="AlphaFoldDB" id="A0A069CTJ0"/>
<dbReference type="RefSeq" id="WP_027698807.1">
    <property type="nucleotide sequence ID" value="NZ_DF820487.1"/>
</dbReference>